<proteinExistence type="predicted"/>
<dbReference type="SMART" id="SM00387">
    <property type="entry name" value="HATPase_c"/>
    <property type="match status" value="1"/>
</dbReference>
<dbReference type="InterPro" id="IPR005467">
    <property type="entry name" value="His_kinase_dom"/>
</dbReference>
<dbReference type="SUPFAM" id="SSF47384">
    <property type="entry name" value="Homodimeric domain of signal transducing histidine kinase"/>
    <property type="match status" value="1"/>
</dbReference>
<dbReference type="InterPro" id="IPR004358">
    <property type="entry name" value="Sig_transdc_His_kin-like_C"/>
</dbReference>
<feature type="transmembrane region" description="Helical" evidence="9">
    <location>
        <begin position="100"/>
        <end position="120"/>
    </location>
</feature>
<keyword evidence="4" id="KW-0808">Transferase</keyword>
<evidence type="ECO:0000256" key="6">
    <source>
        <dbReference type="ARBA" id="ARBA00022777"/>
    </source>
</evidence>
<dbReference type="Pfam" id="PF02518">
    <property type="entry name" value="HATPase_c"/>
    <property type="match status" value="1"/>
</dbReference>
<evidence type="ECO:0000313" key="12">
    <source>
        <dbReference type="Proteomes" id="UP001595796"/>
    </source>
</evidence>
<keyword evidence="5" id="KW-0547">Nucleotide-binding</keyword>
<feature type="transmembrane region" description="Helical" evidence="9">
    <location>
        <begin position="198"/>
        <end position="220"/>
    </location>
</feature>
<evidence type="ECO:0000259" key="10">
    <source>
        <dbReference type="PROSITE" id="PS50109"/>
    </source>
</evidence>
<dbReference type="SMART" id="SM00388">
    <property type="entry name" value="HisKA"/>
    <property type="match status" value="1"/>
</dbReference>
<comment type="caution">
    <text evidence="11">The sequence shown here is derived from an EMBL/GenBank/DDBJ whole genome shotgun (WGS) entry which is preliminary data.</text>
</comment>
<evidence type="ECO:0000313" key="11">
    <source>
        <dbReference type="EMBL" id="MFC5067268.1"/>
    </source>
</evidence>
<organism evidence="11 12">
    <name type="scientific">Flaviflagellibacter deserti</name>
    <dbReference type="NCBI Taxonomy" id="2267266"/>
    <lineage>
        <taxon>Bacteria</taxon>
        <taxon>Pseudomonadati</taxon>
        <taxon>Pseudomonadota</taxon>
        <taxon>Alphaproteobacteria</taxon>
        <taxon>Hyphomicrobiales</taxon>
        <taxon>Flaviflagellibacter</taxon>
    </lineage>
</organism>
<evidence type="ECO:0000256" key="7">
    <source>
        <dbReference type="ARBA" id="ARBA00022840"/>
    </source>
</evidence>
<dbReference type="CDD" id="cd00082">
    <property type="entry name" value="HisKA"/>
    <property type="match status" value="1"/>
</dbReference>
<feature type="transmembrane region" description="Helical" evidence="9">
    <location>
        <begin position="226"/>
        <end position="248"/>
    </location>
</feature>
<keyword evidence="3" id="KW-0597">Phosphoprotein</keyword>
<keyword evidence="12" id="KW-1185">Reference proteome</keyword>
<keyword evidence="6 11" id="KW-0418">Kinase</keyword>
<sequence length="504" mass="54161">MAAAVSAVLLLAFVSTVPFAGIPLPGTEAFLPAYAAAVMVSDLVTAALLVSMFVAGGSLGLLLLSICYLFAGVTAIPWALTFPGVFAPSGLLGAGLQTTAYIAAIRRLAFPLFVIAYALFKDRCVAGGHARSVVWSVALTTAAVIALTSLIIASDNAMPKLMLDERSVTSLWSYVSEAGTLAHILAIIVLWRRFRSTLDLWLLIVLGTMLLEFVMLTYISGGRLSLGWWAGRVYGLAAATLVMLILLLETSVLHSRLIRSVSIEKRARDARLLTMEALSASIAHEVNQPISSMVTNANACIRWLDRESPELERARSTLGRIVADGHRVGAIIEGIRAMFREERGPRESVDINRLIQDAVRDLGLEARLNGVDISLTLDPALPRVNANVIQLRQVIDNLVANAIEAMDGKGECVVRISTAGHPDEVTVLVEDTGIGIPEDVDRLFDPFVTTKMGGLGMGLMICRSIVEAHGGQLSVHNNVPKGAVFRFSLPTYHLSDSRDGESVR</sequence>
<dbReference type="GO" id="GO:0016301">
    <property type="term" value="F:kinase activity"/>
    <property type="evidence" value="ECO:0007669"/>
    <property type="project" value="UniProtKB-KW"/>
</dbReference>
<feature type="transmembrane region" description="Helical" evidence="9">
    <location>
        <begin position="29"/>
        <end position="54"/>
    </location>
</feature>
<keyword evidence="9" id="KW-0472">Membrane</keyword>
<accession>A0ABV9YWN2</accession>
<keyword evidence="9" id="KW-0812">Transmembrane</keyword>
<keyword evidence="7" id="KW-0067">ATP-binding</keyword>
<dbReference type="PANTHER" id="PTHR43065">
    <property type="entry name" value="SENSOR HISTIDINE KINASE"/>
    <property type="match status" value="1"/>
</dbReference>
<name>A0ABV9YWN2_9HYPH</name>
<keyword evidence="8" id="KW-0902">Two-component regulatory system</keyword>
<dbReference type="InterPro" id="IPR033424">
    <property type="entry name" value="MASE4"/>
</dbReference>
<feature type="domain" description="Histidine kinase" evidence="10">
    <location>
        <begin position="281"/>
        <end position="493"/>
    </location>
</feature>
<comment type="catalytic activity">
    <reaction evidence="1">
        <text>ATP + protein L-histidine = ADP + protein N-phospho-L-histidine.</text>
        <dbReference type="EC" id="2.7.13.3"/>
    </reaction>
</comment>
<evidence type="ECO:0000256" key="4">
    <source>
        <dbReference type="ARBA" id="ARBA00022679"/>
    </source>
</evidence>
<feature type="transmembrane region" description="Helical" evidence="9">
    <location>
        <begin position="132"/>
        <end position="152"/>
    </location>
</feature>
<dbReference type="Gene3D" id="3.30.565.10">
    <property type="entry name" value="Histidine kinase-like ATPase, C-terminal domain"/>
    <property type="match status" value="1"/>
</dbReference>
<dbReference type="Gene3D" id="1.10.287.130">
    <property type="match status" value="1"/>
</dbReference>
<protein>
    <recommendedName>
        <fullName evidence="2">histidine kinase</fullName>
        <ecNumber evidence="2">2.7.13.3</ecNumber>
    </recommendedName>
</protein>
<evidence type="ECO:0000256" key="3">
    <source>
        <dbReference type="ARBA" id="ARBA00022553"/>
    </source>
</evidence>
<dbReference type="PRINTS" id="PR00344">
    <property type="entry name" value="BCTRLSENSOR"/>
</dbReference>
<dbReference type="PROSITE" id="PS50109">
    <property type="entry name" value="HIS_KIN"/>
    <property type="match status" value="1"/>
</dbReference>
<feature type="transmembrane region" description="Helical" evidence="9">
    <location>
        <begin position="172"/>
        <end position="191"/>
    </location>
</feature>
<dbReference type="Pfam" id="PF17158">
    <property type="entry name" value="MASE4"/>
    <property type="match status" value="1"/>
</dbReference>
<dbReference type="EMBL" id="JBHSJF010000004">
    <property type="protein sequence ID" value="MFC5067268.1"/>
    <property type="molecule type" value="Genomic_DNA"/>
</dbReference>
<evidence type="ECO:0000256" key="5">
    <source>
        <dbReference type="ARBA" id="ARBA00022741"/>
    </source>
</evidence>
<dbReference type="Pfam" id="PF00512">
    <property type="entry name" value="HisKA"/>
    <property type="match status" value="1"/>
</dbReference>
<dbReference type="InterPro" id="IPR036097">
    <property type="entry name" value="HisK_dim/P_sf"/>
</dbReference>
<evidence type="ECO:0000256" key="9">
    <source>
        <dbReference type="SAM" id="Phobius"/>
    </source>
</evidence>
<feature type="transmembrane region" description="Helical" evidence="9">
    <location>
        <begin position="61"/>
        <end position="80"/>
    </location>
</feature>
<evidence type="ECO:0000256" key="2">
    <source>
        <dbReference type="ARBA" id="ARBA00012438"/>
    </source>
</evidence>
<dbReference type="InterPro" id="IPR003594">
    <property type="entry name" value="HATPase_dom"/>
</dbReference>
<keyword evidence="9" id="KW-1133">Transmembrane helix</keyword>
<evidence type="ECO:0000256" key="1">
    <source>
        <dbReference type="ARBA" id="ARBA00000085"/>
    </source>
</evidence>
<gene>
    <name evidence="11" type="ORF">ACFPFW_04470</name>
</gene>
<dbReference type="Proteomes" id="UP001595796">
    <property type="component" value="Unassembled WGS sequence"/>
</dbReference>
<dbReference type="InterPro" id="IPR003661">
    <property type="entry name" value="HisK_dim/P_dom"/>
</dbReference>
<dbReference type="EC" id="2.7.13.3" evidence="2"/>
<reference evidence="12" key="1">
    <citation type="journal article" date="2019" name="Int. J. Syst. Evol. Microbiol.">
        <title>The Global Catalogue of Microorganisms (GCM) 10K type strain sequencing project: providing services to taxonomists for standard genome sequencing and annotation.</title>
        <authorList>
            <consortium name="The Broad Institute Genomics Platform"/>
            <consortium name="The Broad Institute Genome Sequencing Center for Infectious Disease"/>
            <person name="Wu L."/>
            <person name="Ma J."/>
        </authorList>
    </citation>
    <scope>NUCLEOTIDE SEQUENCE [LARGE SCALE GENOMIC DNA]</scope>
    <source>
        <strain evidence="12">CGMCC 1.16444</strain>
    </source>
</reference>
<dbReference type="InterPro" id="IPR036890">
    <property type="entry name" value="HATPase_C_sf"/>
</dbReference>
<evidence type="ECO:0000256" key="8">
    <source>
        <dbReference type="ARBA" id="ARBA00023012"/>
    </source>
</evidence>
<dbReference type="PANTHER" id="PTHR43065:SF10">
    <property type="entry name" value="PEROXIDE STRESS-ACTIVATED HISTIDINE KINASE MAK3"/>
    <property type="match status" value="1"/>
</dbReference>
<dbReference type="SUPFAM" id="SSF55874">
    <property type="entry name" value="ATPase domain of HSP90 chaperone/DNA topoisomerase II/histidine kinase"/>
    <property type="match status" value="1"/>
</dbReference>